<protein>
    <submittedName>
        <fullName evidence="2">Uncharacterized protein</fullName>
    </submittedName>
</protein>
<organism evidence="2 3">
    <name type="scientific">Allostreptomyces psammosilenae</name>
    <dbReference type="NCBI Taxonomy" id="1892865"/>
    <lineage>
        <taxon>Bacteria</taxon>
        <taxon>Bacillati</taxon>
        <taxon>Actinomycetota</taxon>
        <taxon>Actinomycetes</taxon>
        <taxon>Kitasatosporales</taxon>
        <taxon>Streptomycetaceae</taxon>
        <taxon>Allostreptomyces</taxon>
    </lineage>
</organism>
<keyword evidence="1" id="KW-0472">Membrane</keyword>
<keyword evidence="1" id="KW-1133">Transmembrane helix</keyword>
<keyword evidence="1" id="KW-0812">Transmembrane</keyword>
<name>A0A853A0V2_9ACTN</name>
<feature type="transmembrane region" description="Helical" evidence="1">
    <location>
        <begin position="50"/>
        <end position="69"/>
    </location>
</feature>
<gene>
    <name evidence="2" type="ORF">FHU37_005225</name>
</gene>
<comment type="caution">
    <text evidence="2">The sequence shown here is derived from an EMBL/GenBank/DDBJ whole genome shotgun (WGS) entry which is preliminary data.</text>
</comment>
<dbReference type="EMBL" id="JACBZD010000002">
    <property type="protein sequence ID" value="NYI08196.1"/>
    <property type="molecule type" value="Genomic_DNA"/>
</dbReference>
<evidence type="ECO:0000313" key="3">
    <source>
        <dbReference type="Proteomes" id="UP000567795"/>
    </source>
</evidence>
<reference evidence="2 3" key="1">
    <citation type="submission" date="2020-07" db="EMBL/GenBank/DDBJ databases">
        <title>Sequencing the genomes of 1000 actinobacteria strains.</title>
        <authorList>
            <person name="Klenk H.-P."/>
        </authorList>
    </citation>
    <scope>NUCLEOTIDE SEQUENCE [LARGE SCALE GENOMIC DNA]</scope>
    <source>
        <strain evidence="2 3">DSM 42178</strain>
    </source>
</reference>
<dbReference type="AlphaFoldDB" id="A0A853A0V2"/>
<evidence type="ECO:0000313" key="2">
    <source>
        <dbReference type="EMBL" id="NYI08196.1"/>
    </source>
</evidence>
<sequence>MNEQGGTMAGRRPGVWSTTGAFGRALGLLLAAWLVAGTIAGVSYLALSTVGVPIVLGVVLCFAFGAAVVALHRAWWLGFLSLLPSVMVLVGAVQYAPEAALEQRGVREQVTIVGADVTGNRHRFELQKADGTVLDESLDYQGSSPPYSPGDNITVIRDPEGVVPLEEATRVDSAGRLGTLLAGISGWTLIAPLAVGRGHIRRIHGRPLRDLPTF</sequence>
<proteinExistence type="predicted"/>
<dbReference type="RefSeq" id="WP_246451301.1">
    <property type="nucleotide sequence ID" value="NZ_JACBZD010000002.1"/>
</dbReference>
<keyword evidence="3" id="KW-1185">Reference proteome</keyword>
<evidence type="ECO:0000256" key="1">
    <source>
        <dbReference type="SAM" id="Phobius"/>
    </source>
</evidence>
<accession>A0A853A0V2</accession>
<feature type="transmembrane region" description="Helical" evidence="1">
    <location>
        <begin position="21"/>
        <end position="44"/>
    </location>
</feature>
<feature type="transmembrane region" description="Helical" evidence="1">
    <location>
        <begin position="177"/>
        <end position="196"/>
    </location>
</feature>
<dbReference type="Proteomes" id="UP000567795">
    <property type="component" value="Unassembled WGS sequence"/>
</dbReference>
<feature type="transmembrane region" description="Helical" evidence="1">
    <location>
        <begin position="76"/>
        <end position="96"/>
    </location>
</feature>